<name>A0A5J5ESP7_9PEZI</name>
<comment type="cofactor">
    <cofactor evidence="1">
        <name>Zn(2+)</name>
        <dbReference type="ChEBI" id="CHEBI:29105"/>
    </cofactor>
</comment>
<dbReference type="GO" id="GO:0006508">
    <property type="term" value="P:proteolysis"/>
    <property type="evidence" value="ECO:0007669"/>
    <property type="project" value="UniProtKB-KW"/>
</dbReference>
<feature type="compositionally biased region" description="Basic and acidic residues" evidence="9">
    <location>
        <begin position="308"/>
        <end position="321"/>
    </location>
</feature>
<evidence type="ECO:0000256" key="3">
    <source>
        <dbReference type="ARBA" id="ARBA00022670"/>
    </source>
</evidence>
<dbReference type="GO" id="GO:0140492">
    <property type="term" value="F:metal-dependent deubiquitinase activity"/>
    <property type="evidence" value="ECO:0007669"/>
    <property type="project" value="InterPro"/>
</dbReference>
<dbReference type="InParanoid" id="A0A5J5ESP7"/>
<reference evidence="11 12" key="1">
    <citation type="submission" date="2019-09" db="EMBL/GenBank/DDBJ databases">
        <title>Draft genome of the ectomycorrhizal ascomycete Sphaerosporella brunnea.</title>
        <authorList>
            <consortium name="DOE Joint Genome Institute"/>
            <person name="Benucci G.M."/>
            <person name="Marozzi G."/>
            <person name="Antonielli L."/>
            <person name="Sanchez S."/>
            <person name="Marco P."/>
            <person name="Wang X."/>
            <person name="Falini L.B."/>
            <person name="Barry K."/>
            <person name="Haridas S."/>
            <person name="Lipzen A."/>
            <person name="Labutti K."/>
            <person name="Grigoriev I.V."/>
            <person name="Murat C."/>
            <person name="Martin F."/>
            <person name="Albertini E."/>
            <person name="Donnini D."/>
            <person name="Bonito G."/>
        </authorList>
    </citation>
    <scope>NUCLEOTIDE SEQUENCE [LARGE SCALE GENOMIC DNA]</scope>
    <source>
        <strain evidence="11 12">Sb_GMNB300</strain>
    </source>
</reference>
<evidence type="ECO:0000256" key="8">
    <source>
        <dbReference type="ARBA" id="ARBA00023049"/>
    </source>
</evidence>
<dbReference type="PROSITE" id="PS50249">
    <property type="entry name" value="MPN"/>
    <property type="match status" value="1"/>
</dbReference>
<proteinExistence type="inferred from homology"/>
<dbReference type="InterPro" id="IPR000555">
    <property type="entry name" value="JAMM/MPN+_dom"/>
</dbReference>
<keyword evidence="3" id="KW-0645">Protease</keyword>
<keyword evidence="8" id="KW-0482">Metalloprotease</keyword>
<feature type="region of interest" description="Disordered" evidence="9">
    <location>
        <begin position="300"/>
        <end position="322"/>
    </location>
</feature>
<dbReference type="FunFam" id="3.40.140.10:FF:000033">
    <property type="entry name" value="AMSH-like protease sst2"/>
    <property type="match status" value="1"/>
</dbReference>
<evidence type="ECO:0000313" key="11">
    <source>
        <dbReference type="EMBL" id="KAA8901395.1"/>
    </source>
</evidence>
<feature type="compositionally biased region" description="Pro residues" evidence="9">
    <location>
        <begin position="373"/>
        <end position="389"/>
    </location>
</feature>
<feature type="region of interest" description="Disordered" evidence="9">
    <location>
        <begin position="128"/>
        <end position="202"/>
    </location>
</feature>
<dbReference type="InterPro" id="IPR015063">
    <property type="entry name" value="USP8_dimer"/>
</dbReference>
<feature type="domain" description="MPN" evidence="10">
    <location>
        <begin position="435"/>
        <end position="562"/>
    </location>
</feature>
<accession>A0A5J5ESP7</accession>
<dbReference type="Pfam" id="PF08969">
    <property type="entry name" value="USP8_dimer"/>
    <property type="match status" value="1"/>
</dbReference>
<keyword evidence="4" id="KW-0479">Metal-binding</keyword>
<evidence type="ECO:0000256" key="7">
    <source>
        <dbReference type="ARBA" id="ARBA00022833"/>
    </source>
</evidence>
<dbReference type="GO" id="GO:0016020">
    <property type="term" value="C:membrane"/>
    <property type="evidence" value="ECO:0007669"/>
    <property type="project" value="TreeGrafter"/>
</dbReference>
<dbReference type="GO" id="GO:0070536">
    <property type="term" value="P:protein K63-linked deubiquitination"/>
    <property type="evidence" value="ECO:0007669"/>
    <property type="project" value="InterPro"/>
</dbReference>
<dbReference type="EMBL" id="VXIS01000145">
    <property type="protein sequence ID" value="KAA8901395.1"/>
    <property type="molecule type" value="Genomic_DNA"/>
</dbReference>
<evidence type="ECO:0000313" key="12">
    <source>
        <dbReference type="Proteomes" id="UP000326924"/>
    </source>
</evidence>
<comment type="similarity">
    <text evidence="2">Belongs to the peptidase M67C family.</text>
</comment>
<dbReference type="Gene3D" id="1.20.58.80">
    <property type="entry name" value="Phosphotransferase system, lactose/cellobiose-type IIA subunit"/>
    <property type="match status" value="1"/>
</dbReference>
<keyword evidence="6" id="KW-0378">Hydrolase</keyword>
<feature type="region of interest" description="Disordered" evidence="9">
    <location>
        <begin position="356"/>
        <end position="394"/>
    </location>
</feature>
<evidence type="ECO:0000259" key="10">
    <source>
        <dbReference type="PROSITE" id="PS50249"/>
    </source>
</evidence>
<sequence>MEFDYASVDQSPASARRSSAPPLSVKEIADNATHFDYNPLISLKYWLRTADTLRKEADIYRSEGDEQHAYFLLLRWVELVLQHLLHHPDRFQPENALSLSRAQHRAPEALQILEQLKPRLDARYQSYVESRRRANDTTVTPRLSSTASTASSSATSTASSTARKKNAPTPLDHSMQRRMPAASLTGPFSPLKSPPPEKSDFDSRNLALEIARQEFEKREREKREHRRLAALESGGVIYDHTGREIWRVGTPGVANFPFQRSNHHSPYETYEQRVASEAGKAMEDEEALVASVKALSMGIDPGTLSPAESRRSYHPPDHSNRDSISAYEFKFGGLPQFSEEPVKVSPTVERWTASYPTVPKPQHSPSSFFSQPIPIPMPGSPPPPPPPPKISNAPALPPKVCDYDISTIPAVADKAVAKEFSMPATLESGEPLRTMFLPATLRQNFLLMAEPNTNANLEMCGILCGTLIQNALFVTRLVIPEQETTSDTCTTKDEEAFFEYCNAEELMVLGWIHTHPTQTCFMSSVDLHTHAGYQLMMKESIAIVCAPTKDPSWGVFRLTDPPGVQTIISCRQKGLFHPHGKDNIYTDAMRPGHVCIVEEMGFDIVDLRKGN</sequence>
<dbReference type="PANTHER" id="PTHR12947:SF13">
    <property type="entry name" value="FI19924P1"/>
    <property type="match status" value="1"/>
</dbReference>
<dbReference type="InterPro" id="IPR037518">
    <property type="entry name" value="MPN"/>
</dbReference>
<protein>
    <recommendedName>
        <fullName evidence="10">MPN domain-containing protein</fullName>
    </recommendedName>
</protein>
<dbReference type="OrthoDB" id="3640at2759"/>
<evidence type="ECO:0000256" key="2">
    <source>
        <dbReference type="ARBA" id="ARBA00010981"/>
    </source>
</evidence>
<evidence type="ECO:0000256" key="4">
    <source>
        <dbReference type="ARBA" id="ARBA00022723"/>
    </source>
</evidence>
<keyword evidence="5" id="KW-0833">Ubl conjugation pathway</keyword>
<keyword evidence="7" id="KW-0862">Zinc</keyword>
<dbReference type="SUPFAM" id="SSF102712">
    <property type="entry name" value="JAB1/MPN domain"/>
    <property type="match status" value="1"/>
</dbReference>
<dbReference type="Gene3D" id="3.40.140.10">
    <property type="entry name" value="Cytidine Deaminase, domain 2"/>
    <property type="match status" value="1"/>
</dbReference>
<evidence type="ECO:0000256" key="1">
    <source>
        <dbReference type="ARBA" id="ARBA00001947"/>
    </source>
</evidence>
<keyword evidence="12" id="KW-1185">Reference proteome</keyword>
<feature type="compositionally biased region" description="Low complexity" evidence="9">
    <location>
        <begin position="360"/>
        <end position="372"/>
    </location>
</feature>
<evidence type="ECO:0000256" key="6">
    <source>
        <dbReference type="ARBA" id="ARBA00022801"/>
    </source>
</evidence>
<gene>
    <name evidence="11" type="ORF">FN846DRAFT_122023</name>
</gene>
<dbReference type="Pfam" id="PF01398">
    <property type="entry name" value="JAB"/>
    <property type="match status" value="1"/>
</dbReference>
<dbReference type="PANTHER" id="PTHR12947">
    <property type="entry name" value="AMSH-LIKE PROTEASE"/>
    <property type="match status" value="1"/>
</dbReference>
<feature type="region of interest" description="Disordered" evidence="9">
    <location>
        <begin position="1"/>
        <end position="22"/>
    </location>
</feature>
<feature type="compositionally biased region" description="Low complexity" evidence="9">
    <location>
        <begin position="11"/>
        <end position="22"/>
    </location>
</feature>
<dbReference type="InterPro" id="IPR044098">
    <property type="entry name" value="STAMBP/STALP-like_MPN"/>
</dbReference>
<evidence type="ECO:0000256" key="5">
    <source>
        <dbReference type="ARBA" id="ARBA00022786"/>
    </source>
</evidence>
<dbReference type="GO" id="GO:0005768">
    <property type="term" value="C:endosome"/>
    <property type="evidence" value="ECO:0007669"/>
    <property type="project" value="TreeGrafter"/>
</dbReference>
<dbReference type="GO" id="GO:0046872">
    <property type="term" value="F:metal ion binding"/>
    <property type="evidence" value="ECO:0007669"/>
    <property type="project" value="UniProtKB-KW"/>
</dbReference>
<dbReference type="GO" id="GO:0061578">
    <property type="term" value="F:K63-linked deubiquitinase activity"/>
    <property type="evidence" value="ECO:0007669"/>
    <property type="project" value="InterPro"/>
</dbReference>
<dbReference type="Proteomes" id="UP000326924">
    <property type="component" value="Unassembled WGS sequence"/>
</dbReference>
<dbReference type="SUPFAM" id="SSF140856">
    <property type="entry name" value="USP8 N-terminal domain-like"/>
    <property type="match status" value="1"/>
</dbReference>
<dbReference type="CDD" id="cd08066">
    <property type="entry name" value="MPN_AMSH_like"/>
    <property type="match status" value="1"/>
</dbReference>
<evidence type="ECO:0000256" key="9">
    <source>
        <dbReference type="SAM" id="MobiDB-lite"/>
    </source>
</evidence>
<comment type="caution">
    <text evidence="11">The sequence shown here is derived from an EMBL/GenBank/DDBJ whole genome shotgun (WGS) entry which is preliminary data.</text>
</comment>
<dbReference type="SMART" id="SM00232">
    <property type="entry name" value="JAB_MPN"/>
    <property type="match status" value="1"/>
</dbReference>
<feature type="compositionally biased region" description="Low complexity" evidence="9">
    <location>
        <begin position="144"/>
        <end position="161"/>
    </location>
</feature>
<organism evidence="11 12">
    <name type="scientific">Sphaerosporella brunnea</name>
    <dbReference type="NCBI Taxonomy" id="1250544"/>
    <lineage>
        <taxon>Eukaryota</taxon>
        <taxon>Fungi</taxon>
        <taxon>Dikarya</taxon>
        <taxon>Ascomycota</taxon>
        <taxon>Pezizomycotina</taxon>
        <taxon>Pezizomycetes</taxon>
        <taxon>Pezizales</taxon>
        <taxon>Pyronemataceae</taxon>
        <taxon>Sphaerosporella</taxon>
    </lineage>
</organism>
<dbReference type="AlphaFoldDB" id="A0A5J5ESP7"/>